<evidence type="ECO:0000259" key="1">
    <source>
        <dbReference type="PROSITE" id="PS51085"/>
    </source>
</evidence>
<dbReference type="Pfam" id="PF00111">
    <property type="entry name" value="Fer2"/>
    <property type="match status" value="1"/>
</dbReference>
<dbReference type="PROSITE" id="PS51085">
    <property type="entry name" value="2FE2S_FER_2"/>
    <property type="match status" value="1"/>
</dbReference>
<dbReference type="SUPFAM" id="SSF53067">
    <property type="entry name" value="Actin-like ATPase domain"/>
    <property type="match status" value="1"/>
</dbReference>
<dbReference type="GO" id="GO:0051536">
    <property type="term" value="F:iron-sulfur cluster binding"/>
    <property type="evidence" value="ECO:0007669"/>
    <property type="project" value="InterPro"/>
</dbReference>
<dbReference type="Gene3D" id="3.30.420.480">
    <property type="entry name" value="Domain of unknown function (DUF4445)"/>
    <property type="match status" value="1"/>
</dbReference>
<dbReference type="Proteomes" id="UP000316080">
    <property type="component" value="Unassembled WGS sequence"/>
</dbReference>
<gene>
    <name evidence="3" type="ORF">DSO09_05615</name>
    <name evidence="2" type="ORF">EF809_00250</name>
</gene>
<dbReference type="InterPro" id="IPR012675">
    <property type="entry name" value="Beta-grasp_dom_sf"/>
</dbReference>
<evidence type="ECO:0000313" key="2">
    <source>
        <dbReference type="EMBL" id="RZN57876.1"/>
    </source>
</evidence>
<dbReference type="Pfam" id="PF17651">
    <property type="entry name" value="Raco_middle"/>
    <property type="match status" value="1"/>
</dbReference>
<feature type="domain" description="2Fe-2S ferredoxin-type" evidence="1">
    <location>
        <begin position="3"/>
        <end position="94"/>
    </location>
</feature>
<proteinExistence type="predicted"/>
<dbReference type="PANTHER" id="PTHR42895:SF2">
    <property type="entry name" value="IRON-SULFUR CLUSTER PROTEIN"/>
    <property type="match status" value="1"/>
</dbReference>
<name>A0A523BAU0_9CREN</name>
<dbReference type="Gene3D" id="3.10.20.30">
    <property type="match status" value="1"/>
</dbReference>
<sequence>MEYEVKFLPDGKRITIEEGNTVLAAAMKGNIDISAICGGKGLCGKCIVELIEGKANPPTDHEKRRLGEKISKGFRLACQLKVYDNIVVNIPEQSRTGRQRLVIMGVEPPSRLNPNVKKIYLEITPPSLNDPRGDDVRILDILSKLNIKGITINYEVARKMPKILRENNWKVTLTILNNEIIDIEAGNTVDKCYGVAIDIGTTKLALFIVDLNDGTIIFSDGIMNPQIKYGEDVISRIQYASQNEDSLREIHRTIIDGINSLIEKGIKETDIIKDNIYEVVVVGNTAMHHLFLGLNVKWLGFSPYAPVIGKGYYTRAKRLGININPMGSVYALPNVAGFVGADAIADVLASRIHEKEKLTLLMDVGTNTEVILGNKYGLWCCSTASGPAFEGAHIKFGMRAASGAIEKVKIKENFDVEYITIDNEEPRGICGSGIIDAIAEMLRTGVIDTSGRIVLQDHKRIREGENGKEFIIAFKEETANKEEDIVITQDDIREIQKAKAAMYAGYMTLMRKAGFKKEELSEIIIAGAFGSYIDPFSARLIGMIPELPISKISFLGNTAGSGARLCLKSMDYRKESEEIVEKMKYIELAAEPIFEEEYINAMYMPNSDLESFPEVSASIKAPKVVKRYSKLRT</sequence>
<evidence type="ECO:0000313" key="5">
    <source>
        <dbReference type="Proteomes" id="UP000317265"/>
    </source>
</evidence>
<dbReference type="InterPro" id="IPR042259">
    <property type="entry name" value="Raco-like_middle_sf"/>
</dbReference>
<dbReference type="Gene3D" id="3.10.20.880">
    <property type="match status" value="1"/>
</dbReference>
<dbReference type="InterPro" id="IPR027980">
    <property type="entry name" value="RACo_C"/>
</dbReference>
<dbReference type="InterPro" id="IPR040506">
    <property type="entry name" value="RACo_linker"/>
</dbReference>
<dbReference type="InterPro" id="IPR043129">
    <property type="entry name" value="ATPase_NBD"/>
</dbReference>
<dbReference type="SUPFAM" id="SSF54292">
    <property type="entry name" value="2Fe-2S ferredoxin-like"/>
    <property type="match status" value="1"/>
</dbReference>
<dbReference type="EMBL" id="QNVI01000061">
    <property type="protein sequence ID" value="TDA37984.1"/>
    <property type="molecule type" value="Genomic_DNA"/>
</dbReference>
<dbReference type="InterPro" id="IPR036010">
    <property type="entry name" value="2Fe-2S_ferredoxin-like_sf"/>
</dbReference>
<reference evidence="2 4" key="2">
    <citation type="journal article" date="2019" name="Nat. Microbiol.">
        <title>Wide diversity of methane and short-chain alkane metabolisms in uncultured archaea.</title>
        <authorList>
            <person name="Borrel G."/>
            <person name="Adam P.S."/>
            <person name="McKay L.J."/>
            <person name="Chen L.X."/>
            <person name="Sierra-Garcia I.N."/>
            <person name="Sieber C.M."/>
            <person name="Letourneur Q."/>
            <person name="Ghozlane A."/>
            <person name="Andersen G.L."/>
            <person name="Li W.J."/>
            <person name="Hallam S.J."/>
            <person name="Muyzer G."/>
            <person name="de Oliveira V.M."/>
            <person name="Inskeep W.P."/>
            <person name="Banfield J.F."/>
            <person name="Gribaldo S."/>
        </authorList>
    </citation>
    <scope>NUCLEOTIDE SEQUENCE [LARGE SCALE GENOMIC DNA]</scope>
    <source>
        <strain evidence="2">Verst-YHS</strain>
    </source>
</reference>
<dbReference type="InterPro" id="IPR052911">
    <property type="entry name" value="Corrinoid_activation_enz"/>
</dbReference>
<organism evidence="3 5">
    <name type="scientific">Thermoproteota archaeon</name>
    <dbReference type="NCBI Taxonomy" id="2056631"/>
    <lineage>
        <taxon>Archaea</taxon>
        <taxon>Thermoproteota</taxon>
    </lineage>
</organism>
<comment type="caution">
    <text evidence="3">The sequence shown here is derived from an EMBL/GenBank/DDBJ whole genome shotgun (WGS) entry which is preliminary data.</text>
</comment>
<evidence type="ECO:0000313" key="3">
    <source>
        <dbReference type="EMBL" id="TDA37984.1"/>
    </source>
</evidence>
<dbReference type="Pfam" id="PF14574">
    <property type="entry name" value="RACo_C_ter"/>
    <property type="match status" value="1"/>
</dbReference>
<accession>A0A523BAU0</accession>
<dbReference type="AlphaFoldDB" id="A0A523BAU0"/>
<dbReference type="CDD" id="cd00207">
    <property type="entry name" value="fer2"/>
    <property type="match status" value="1"/>
</dbReference>
<dbReference type="Proteomes" id="UP000317265">
    <property type="component" value="Unassembled WGS sequence"/>
</dbReference>
<dbReference type="EMBL" id="RXIH01000001">
    <property type="protein sequence ID" value="RZN57876.1"/>
    <property type="molecule type" value="Genomic_DNA"/>
</dbReference>
<dbReference type="InterPro" id="IPR041414">
    <property type="entry name" value="Raco-like_middle"/>
</dbReference>
<evidence type="ECO:0000313" key="4">
    <source>
        <dbReference type="Proteomes" id="UP000316080"/>
    </source>
</evidence>
<dbReference type="InterPro" id="IPR001041">
    <property type="entry name" value="2Fe-2S_ferredoxin-type"/>
</dbReference>
<protein>
    <submittedName>
        <fullName evidence="2">DUF4445 domain-containing protein</fullName>
    </submittedName>
    <submittedName>
        <fullName evidence="3">Ferredoxin</fullName>
    </submittedName>
</protein>
<dbReference type="PANTHER" id="PTHR42895">
    <property type="entry name" value="IRON-SULFUR CLUSTER-BINDING PROTEIN-RELATED"/>
    <property type="match status" value="1"/>
</dbReference>
<reference evidence="3 5" key="1">
    <citation type="journal article" date="2019" name="Nat. Microbiol.">
        <title>Expanding anaerobic alkane metabolism in the domain of Archaea.</title>
        <authorList>
            <person name="Wang Y."/>
            <person name="Wegener G."/>
            <person name="Hou J."/>
            <person name="Wang F."/>
            <person name="Xiao X."/>
        </authorList>
    </citation>
    <scope>NUCLEOTIDE SEQUENCE [LARGE SCALE GENOMIC DNA]</scope>
    <source>
        <strain evidence="3">WYZ-LMO11</strain>
    </source>
</reference>
<dbReference type="Pfam" id="PF17650">
    <property type="entry name" value="RACo_linker"/>
    <property type="match status" value="1"/>
</dbReference>